<dbReference type="Gene3D" id="1.25.40.10">
    <property type="entry name" value="Tetratricopeptide repeat domain"/>
    <property type="match status" value="1"/>
</dbReference>
<dbReference type="GO" id="GO:0016560">
    <property type="term" value="P:protein import into peroxisome matrix, docking"/>
    <property type="evidence" value="ECO:0000318"/>
    <property type="project" value="GO_Central"/>
</dbReference>
<evidence type="ECO:0000256" key="2">
    <source>
        <dbReference type="ARBA" id="ARBA00004514"/>
    </source>
</evidence>
<feature type="repeat" description="TPR" evidence="17">
    <location>
        <begin position="531"/>
        <end position="564"/>
    </location>
</feature>
<reference evidence="18" key="2">
    <citation type="journal article" date="2008" name="Genome Biol.">
        <title>Improved genome assembly and evidence-based global gene model set for the chordate Ciona intestinalis: new insight into intron and operon populations.</title>
        <authorList>
            <person name="Satou Y."/>
            <person name="Mineta K."/>
            <person name="Ogasawara M."/>
            <person name="Sasakura Y."/>
            <person name="Shoguchi E."/>
            <person name="Ueno K."/>
            <person name="Yamada L."/>
            <person name="Matsumoto J."/>
            <person name="Wasserscheid J."/>
            <person name="Dewar K."/>
            <person name="Wiley G.B."/>
            <person name="Macmil S.L."/>
            <person name="Roe B.A."/>
            <person name="Zeller R.W."/>
            <person name="Hastings K.E."/>
            <person name="Lemaire P."/>
            <person name="Lindquist E."/>
            <person name="Endo T."/>
            <person name="Hotta K."/>
            <person name="Inaba K."/>
        </authorList>
    </citation>
    <scope>NUCLEOTIDE SEQUENCE [LARGE SCALE GENOMIC DNA]</scope>
    <source>
        <strain evidence="18">wild type</strain>
    </source>
</reference>
<keyword evidence="8" id="KW-0677">Repeat</keyword>
<dbReference type="InterPro" id="IPR011990">
    <property type="entry name" value="TPR-like_helical_dom_sf"/>
</dbReference>
<dbReference type="STRING" id="7719.ENSCINP00000003267"/>
<feature type="repeat" description="TPR" evidence="17">
    <location>
        <begin position="497"/>
        <end position="530"/>
    </location>
</feature>
<protein>
    <recommendedName>
        <fullName evidence="4">Peroxisomal targeting signal 1 receptor</fullName>
    </recommendedName>
    <alternativeName>
        <fullName evidence="13">PTS1-BP</fullName>
    </alternativeName>
    <alternativeName>
        <fullName evidence="14">Peroxin-5</fullName>
    </alternativeName>
</protein>
<reference evidence="19" key="1">
    <citation type="journal article" date="2002" name="Science">
        <title>The draft genome of Ciona intestinalis: insights into chordate and vertebrate origins.</title>
        <authorList>
            <person name="Dehal P."/>
            <person name="Satou Y."/>
            <person name="Campbell R.K."/>
            <person name="Chapman J."/>
            <person name="Degnan B."/>
            <person name="De Tomaso A."/>
            <person name="Davidson B."/>
            <person name="Di Gregorio A."/>
            <person name="Gelpke M."/>
            <person name="Goodstein D.M."/>
            <person name="Harafuji N."/>
            <person name="Hastings K.E."/>
            <person name="Ho I."/>
            <person name="Hotta K."/>
            <person name="Huang W."/>
            <person name="Kawashima T."/>
            <person name="Lemaire P."/>
            <person name="Martinez D."/>
            <person name="Meinertzhagen I.A."/>
            <person name="Necula S."/>
            <person name="Nonaka M."/>
            <person name="Putnam N."/>
            <person name="Rash S."/>
            <person name="Saiga H."/>
            <person name="Satake M."/>
            <person name="Terry A."/>
            <person name="Yamada L."/>
            <person name="Wang H.G."/>
            <person name="Awazu S."/>
            <person name="Azumi K."/>
            <person name="Boore J."/>
            <person name="Branno M."/>
            <person name="Chin-Bow S."/>
            <person name="DeSantis R."/>
            <person name="Doyle S."/>
            <person name="Francino P."/>
            <person name="Keys D.N."/>
            <person name="Haga S."/>
            <person name="Hayashi H."/>
            <person name="Hino K."/>
            <person name="Imai K.S."/>
            <person name="Inaba K."/>
            <person name="Kano S."/>
            <person name="Kobayashi K."/>
            <person name="Kobayashi M."/>
            <person name="Lee B.I."/>
            <person name="Makabe K.W."/>
            <person name="Manohar C."/>
            <person name="Matassi G."/>
            <person name="Medina M."/>
            <person name="Mochizuki Y."/>
            <person name="Mount S."/>
            <person name="Morishita T."/>
            <person name="Miura S."/>
            <person name="Nakayama A."/>
            <person name="Nishizaka S."/>
            <person name="Nomoto H."/>
            <person name="Ohta F."/>
            <person name="Oishi K."/>
            <person name="Rigoutsos I."/>
            <person name="Sano M."/>
            <person name="Sasaki A."/>
            <person name="Sasakura Y."/>
            <person name="Shoguchi E."/>
            <person name="Shin-i T."/>
            <person name="Spagnuolo A."/>
            <person name="Stainier D."/>
            <person name="Suzuki M.M."/>
            <person name="Tassy O."/>
            <person name="Takatori N."/>
            <person name="Tokuoka M."/>
            <person name="Yagi K."/>
            <person name="Yoshizaki F."/>
            <person name="Wada S."/>
            <person name="Zhang C."/>
            <person name="Hyatt P.D."/>
            <person name="Larimer F."/>
            <person name="Detter C."/>
            <person name="Doggett N."/>
            <person name="Glavina T."/>
            <person name="Hawkins T."/>
            <person name="Richardson P."/>
            <person name="Lucas S."/>
            <person name="Kohara Y."/>
            <person name="Levine M."/>
            <person name="Satoh N."/>
            <person name="Rokhsar D.S."/>
        </authorList>
    </citation>
    <scope>NUCLEOTIDE SEQUENCE [LARGE SCALE GENOMIC DNA]</scope>
</reference>
<dbReference type="Proteomes" id="UP000008144">
    <property type="component" value="Chromosome 1"/>
</dbReference>
<dbReference type="PROSITE" id="PS50005">
    <property type="entry name" value="TPR"/>
    <property type="match status" value="3"/>
</dbReference>
<evidence type="ECO:0000256" key="4">
    <source>
        <dbReference type="ARBA" id="ARBA00018416"/>
    </source>
</evidence>
<keyword evidence="7" id="KW-1017">Isopeptide bond</keyword>
<dbReference type="FunFam" id="1.25.40.10:FF:000034">
    <property type="entry name" value="Peroxisomal biogenesis factor 5 isoform 1"/>
    <property type="match status" value="1"/>
</dbReference>
<keyword evidence="11" id="KW-0653">Protein transport</keyword>
<evidence type="ECO:0000313" key="18">
    <source>
        <dbReference type="Ensembl" id="ENSCINP00000003267.3"/>
    </source>
</evidence>
<evidence type="ECO:0000256" key="11">
    <source>
        <dbReference type="ARBA" id="ARBA00022927"/>
    </source>
</evidence>
<dbReference type="InterPro" id="IPR019734">
    <property type="entry name" value="TPR_rpt"/>
</dbReference>
<evidence type="ECO:0000256" key="15">
    <source>
        <dbReference type="ARBA" id="ARBA00046072"/>
    </source>
</evidence>
<reference evidence="18" key="4">
    <citation type="submission" date="2025-09" db="UniProtKB">
        <authorList>
            <consortium name="Ensembl"/>
        </authorList>
    </citation>
    <scope>IDENTIFICATION</scope>
</reference>
<evidence type="ECO:0000256" key="10">
    <source>
        <dbReference type="ARBA" id="ARBA00022843"/>
    </source>
</evidence>
<evidence type="ECO:0000313" key="19">
    <source>
        <dbReference type="Proteomes" id="UP000008144"/>
    </source>
</evidence>
<comment type="function">
    <text evidence="15">In addition to promoting peroxisomal translocation of proteins containing a PTS1 peroxisomal targeting signal, mediates peroxisomal import of proteins containing a C-terminal PTS2-type peroxisomal targeting signal via its interaction with PEX7. Interaction with PEX7 only takes place when PEX7 is associated with cargo proteins containing a PTS2 peroxisomal targeting signal. PEX7 along with PTS2-containing cargo proteins are then translocated through the PEX13-PEX14 docking complex together with PEX5.</text>
</comment>
<dbReference type="InParanoid" id="F7B8G2"/>
<dbReference type="SUPFAM" id="SSF48452">
    <property type="entry name" value="TPR-like"/>
    <property type="match status" value="1"/>
</dbReference>
<evidence type="ECO:0000256" key="8">
    <source>
        <dbReference type="ARBA" id="ARBA00022737"/>
    </source>
</evidence>
<comment type="function">
    <text evidence="16">Receptor that mediates peroxisomal import of proteins containing a C-terminal PTS1-type tripeptide peroxisomal targeting signal (SKL-type). Binds to cargo proteins containing a PTS1 peroxisomal targeting signal in the cytosol, and translocates them into the peroxisome matrix by passing through the PEX13-PEX14 docking complex along with cargo proteins. PEX5 receptor is then retrotranslocated into the cytosol, leading to release of bound cargo in the peroxisome matrix, and reset for a subsequent peroxisome import cycle.</text>
</comment>
<evidence type="ECO:0000256" key="17">
    <source>
        <dbReference type="PROSITE-ProRule" id="PRU00339"/>
    </source>
</evidence>
<dbReference type="GO" id="GO:0005782">
    <property type="term" value="C:peroxisomal matrix"/>
    <property type="evidence" value="ECO:0007669"/>
    <property type="project" value="UniProtKB-SubCell"/>
</dbReference>
<dbReference type="GeneTree" id="ENSGT00940000169247"/>
<sequence length="659" mass="74823">MSVLKDLVAGDCGTSNALVHASQHFKHDQAFQHEGLRRPLNVTTKNQPLTANSYPFGPMDEQGFVDEFLSEQHSRRHVQPRTFNMDALLHEMQRLQQPTIHPHSGIPDVRSQEWSNEFTRTLHQPATVKHKDEDAAWAHEFLQHSNVPLHEQFTNEFVEQSRVHELEQSWIKELDETEQRSSSELKEAAANMVKSAAYDPKLSSTNFMKFVADISKGGDGETWANEFMQNSEVSPSKLSEMWSSEFLQQDRKLNADVWTDEFVEQSATTVVDDDEFETANTQVKVSVFNYLPYSLKIILLQTAFVSKAIFNWLLFYSNCYSEWLFTFLQEYDFKEENPFKDLKNCFEEGLKRLRLGDLPNAVLLFEAAVQSEPDHIEQQAWQHLGTTQAQNEQEGAAISALHRCLTLEPENLPALMALAVSETNESMQAQACQTLKKWIYAHPKYKDLKSNPREHNIEQVESGVHHWTGSVANSDLFHDVQDLYIQAARLSPTNPDPDVQCGLGVLFNISNGYDKAIDCFQAALAVRPDDPLLWNKLGATLANGNKSEQAVQAYRRALELNPGFIRSRYNLGISCINLGAHKEAVEHFLTALNVQQSGRGPKGEVGRMSDNIWSTLRMAVSFMRDDQSYELANNRDLDALSRKFGIDRNVQTSSPEPTT</sequence>
<dbReference type="GO" id="GO:0005829">
    <property type="term" value="C:cytosol"/>
    <property type="evidence" value="ECO:0000318"/>
    <property type="project" value="GO_Central"/>
</dbReference>
<dbReference type="GO" id="GO:0005778">
    <property type="term" value="C:peroxisomal membrane"/>
    <property type="evidence" value="ECO:0000318"/>
    <property type="project" value="GO_Central"/>
</dbReference>
<dbReference type="AlphaFoldDB" id="F7B8G2"/>
<dbReference type="HOGENOM" id="CLU_013516_4_0_1"/>
<keyword evidence="6" id="KW-0963">Cytoplasm</keyword>
<dbReference type="OMA" id="IASEWAH"/>
<dbReference type="PANTHER" id="PTHR10130">
    <property type="entry name" value="PEROXISOMAL TARGETING SIGNAL 1 RECEPTOR PEX5"/>
    <property type="match status" value="1"/>
</dbReference>
<proteinExistence type="inferred from homology"/>
<feature type="repeat" description="TPR" evidence="17">
    <location>
        <begin position="378"/>
        <end position="411"/>
    </location>
</feature>
<dbReference type="EMBL" id="EAAA01000243">
    <property type="status" value="NOT_ANNOTATED_CDS"/>
    <property type="molecule type" value="Genomic_DNA"/>
</dbReference>
<keyword evidence="10" id="KW-0832">Ubl conjugation</keyword>
<evidence type="ECO:0000256" key="5">
    <source>
        <dbReference type="ARBA" id="ARBA00022448"/>
    </source>
</evidence>
<keyword evidence="12" id="KW-0576">Peroxisome</keyword>
<evidence type="ECO:0000256" key="12">
    <source>
        <dbReference type="ARBA" id="ARBA00023140"/>
    </source>
</evidence>
<evidence type="ECO:0000256" key="16">
    <source>
        <dbReference type="ARBA" id="ARBA00046106"/>
    </source>
</evidence>
<accession>F7B8G2</accession>
<dbReference type="Pfam" id="PF13181">
    <property type="entry name" value="TPR_8"/>
    <property type="match status" value="1"/>
</dbReference>
<keyword evidence="9 17" id="KW-0802">TPR repeat</keyword>
<keyword evidence="5" id="KW-0813">Transport</keyword>
<keyword evidence="19" id="KW-1185">Reference proteome</keyword>
<comment type="subcellular location">
    <subcellularLocation>
        <location evidence="2">Cytoplasm</location>
        <location evidence="2">Cytosol</location>
    </subcellularLocation>
    <subcellularLocation>
        <location evidence="1">Peroxisome matrix</location>
    </subcellularLocation>
</comment>
<evidence type="ECO:0000256" key="9">
    <source>
        <dbReference type="ARBA" id="ARBA00022803"/>
    </source>
</evidence>
<dbReference type="GO" id="GO:0005052">
    <property type="term" value="F:peroxisome matrix targeting signal-1 binding"/>
    <property type="evidence" value="ECO:0000318"/>
    <property type="project" value="GO_Central"/>
</dbReference>
<dbReference type="SMART" id="SM00028">
    <property type="entry name" value="TPR"/>
    <property type="match status" value="5"/>
</dbReference>
<comment type="similarity">
    <text evidence="3">Belongs to the peroxisomal targeting signal receptor family.</text>
</comment>
<dbReference type="Pfam" id="PF13432">
    <property type="entry name" value="TPR_16"/>
    <property type="match status" value="1"/>
</dbReference>
<dbReference type="Ensembl" id="ENSCINT00000003267.3">
    <property type="protein sequence ID" value="ENSCINP00000003267.3"/>
    <property type="gene ID" value="ENSCING00000001628.3"/>
</dbReference>
<evidence type="ECO:0000256" key="13">
    <source>
        <dbReference type="ARBA" id="ARBA00030232"/>
    </source>
</evidence>
<reference evidence="18" key="3">
    <citation type="submission" date="2025-08" db="UniProtKB">
        <authorList>
            <consortium name="Ensembl"/>
        </authorList>
    </citation>
    <scope>IDENTIFICATION</scope>
</reference>
<evidence type="ECO:0000256" key="3">
    <source>
        <dbReference type="ARBA" id="ARBA00005348"/>
    </source>
</evidence>
<organism evidence="18 19">
    <name type="scientific">Ciona intestinalis</name>
    <name type="common">Transparent sea squirt</name>
    <name type="synonym">Ascidia intestinalis</name>
    <dbReference type="NCBI Taxonomy" id="7719"/>
    <lineage>
        <taxon>Eukaryota</taxon>
        <taxon>Metazoa</taxon>
        <taxon>Chordata</taxon>
        <taxon>Tunicata</taxon>
        <taxon>Ascidiacea</taxon>
        <taxon>Phlebobranchia</taxon>
        <taxon>Cionidae</taxon>
        <taxon>Ciona</taxon>
    </lineage>
</organism>
<evidence type="ECO:0000256" key="7">
    <source>
        <dbReference type="ARBA" id="ARBA00022499"/>
    </source>
</evidence>
<dbReference type="FunCoup" id="F7B8G2">
    <property type="interactions" value="36"/>
</dbReference>
<evidence type="ECO:0000256" key="14">
    <source>
        <dbReference type="ARBA" id="ARBA00032505"/>
    </source>
</evidence>
<name>F7B8G2_CIOIN</name>
<dbReference type="InterPro" id="IPR024111">
    <property type="entry name" value="PEX5/PEX5L"/>
</dbReference>
<evidence type="ECO:0000256" key="1">
    <source>
        <dbReference type="ARBA" id="ARBA00004253"/>
    </source>
</evidence>
<dbReference type="PANTHER" id="PTHR10130:SF0">
    <property type="entry name" value="GH08708P"/>
    <property type="match status" value="1"/>
</dbReference>
<evidence type="ECO:0000256" key="6">
    <source>
        <dbReference type="ARBA" id="ARBA00022490"/>
    </source>
</evidence>